<evidence type="ECO:0000256" key="1">
    <source>
        <dbReference type="ARBA" id="ARBA00008115"/>
    </source>
</evidence>
<keyword evidence="7" id="KW-0699">rRNA-binding</keyword>
<dbReference type="GO" id="GO:0070475">
    <property type="term" value="P:rRNA base methylation"/>
    <property type="evidence" value="ECO:0007669"/>
    <property type="project" value="InterPro"/>
</dbReference>
<evidence type="ECO:0000256" key="8">
    <source>
        <dbReference type="ARBA" id="ARBA00022884"/>
    </source>
</evidence>
<evidence type="ECO:0000256" key="7">
    <source>
        <dbReference type="ARBA" id="ARBA00022730"/>
    </source>
</evidence>
<dbReference type="PANTHER" id="PTHR12636:SF5">
    <property type="entry name" value="RIBOSOMAL RNA SMALL SUBUNIT METHYLTRANSFERASE NEP1"/>
    <property type="match status" value="1"/>
</dbReference>
<keyword evidence="10" id="KW-1185">Reference proteome</keyword>
<dbReference type="Proteomes" id="UP000604046">
    <property type="component" value="Unassembled WGS sequence"/>
</dbReference>
<keyword evidence="3" id="KW-0698">rRNA processing</keyword>
<keyword evidence="6" id="KW-0949">S-adenosyl-L-methionine</keyword>
<evidence type="ECO:0000256" key="3">
    <source>
        <dbReference type="ARBA" id="ARBA00022552"/>
    </source>
</evidence>
<keyword evidence="4" id="KW-0489">Methyltransferase</keyword>
<dbReference type="GO" id="GO:0032040">
    <property type="term" value="C:small-subunit processome"/>
    <property type="evidence" value="ECO:0007669"/>
    <property type="project" value="TreeGrafter"/>
</dbReference>
<dbReference type="InterPro" id="IPR029028">
    <property type="entry name" value="Alpha/beta_knot_MTases"/>
</dbReference>
<dbReference type="GO" id="GO:0070037">
    <property type="term" value="F:rRNA (pseudouridine) methyltransferase activity"/>
    <property type="evidence" value="ECO:0007669"/>
    <property type="project" value="InterPro"/>
</dbReference>
<evidence type="ECO:0000256" key="2">
    <source>
        <dbReference type="ARBA" id="ARBA00022517"/>
    </source>
</evidence>
<dbReference type="GO" id="GO:0019843">
    <property type="term" value="F:rRNA binding"/>
    <property type="evidence" value="ECO:0007669"/>
    <property type="project" value="UniProtKB-KW"/>
</dbReference>
<name>A0A812I623_9DINO</name>
<keyword evidence="5" id="KW-0808">Transferase</keyword>
<keyword evidence="8" id="KW-0694">RNA-binding</keyword>
<evidence type="ECO:0000256" key="5">
    <source>
        <dbReference type="ARBA" id="ARBA00022679"/>
    </source>
</evidence>
<dbReference type="InterPro" id="IPR005304">
    <property type="entry name" value="Rbsml_bgen_MeTrfase_EMG1/NEP1"/>
</dbReference>
<organism evidence="9 10">
    <name type="scientific">Symbiodinium natans</name>
    <dbReference type="NCBI Taxonomy" id="878477"/>
    <lineage>
        <taxon>Eukaryota</taxon>
        <taxon>Sar</taxon>
        <taxon>Alveolata</taxon>
        <taxon>Dinophyceae</taxon>
        <taxon>Suessiales</taxon>
        <taxon>Symbiodiniaceae</taxon>
        <taxon>Symbiodinium</taxon>
    </lineage>
</organism>
<sequence>MVGLRSVSHEPKELVSSLCEEGAYWSRSLAGTRRIVGWKAKFDTAFPAFLQGLQLDGYSPALNLAFEYHGEQHYQPDSYFNFGDLSKFQRQQERDSRKVQLCAQAGVRLVVVPFFVKDKHSFVRLALLQWFSVHPSLRIPRTFKRFAGLCVELLQRQKIRAAGANETLMKVVSNPVEKYLPPGCRRFGMSVGGRPAWADHTGVADSEMTLCLFLTPFLFTNSQVKMRDFAAELDAAGQLP</sequence>
<dbReference type="Gene3D" id="3.40.1280.10">
    <property type="match status" value="1"/>
</dbReference>
<dbReference type="PANTHER" id="PTHR12636">
    <property type="entry name" value="NEP1/MRA1"/>
    <property type="match status" value="1"/>
</dbReference>
<dbReference type="EMBL" id="CAJNDS010000169">
    <property type="protein sequence ID" value="CAE6973495.1"/>
    <property type="molecule type" value="Genomic_DNA"/>
</dbReference>
<evidence type="ECO:0000313" key="10">
    <source>
        <dbReference type="Proteomes" id="UP000604046"/>
    </source>
</evidence>
<dbReference type="InterPro" id="IPR029026">
    <property type="entry name" value="tRNA_m1G_MTases_N"/>
</dbReference>
<protein>
    <submittedName>
        <fullName evidence="9">Mra1 protein</fullName>
    </submittedName>
</protein>
<gene>
    <name evidence="9" type="primary">mra1</name>
    <name evidence="9" type="ORF">SNAT2548_LOCUS2833</name>
</gene>
<dbReference type="AlphaFoldDB" id="A0A812I623"/>
<reference evidence="9" key="1">
    <citation type="submission" date="2021-02" db="EMBL/GenBank/DDBJ databases">
        <authorList>
            <person name="Dougan E. K."/>
            <person name="Rhodes N."/>
            <person name="Thang M."/>
            <person name="Chan C."/>
        </authorList>
    </citation>
    <scope>NUCLEOTIDE SEQUENCE</scope>
</reference>
<evidence type="ECO:0000256" key="4">
    <source>
        <dbReference type="ARBA" id="ARBA00022603"/>
    </source>
</evidence>
<dbReference type="OrthoDB" id="269804at2759"/>
<dbReference type="Gene3D" id="3.40.960.10">
    <property type="entry name" value="VSR Endonuclease"/>
    <property type="match status" value="1"/>
</dbReference>
<keyword evidence="2" id="KW-0690">Ribosome biogenesis</keyword>
<dbReference type="Pfam" id="PF03587">
    <property type="entry name" value="EMG1"/>
    <property type="match status" value="1"/>
</dbReference>
<comment type="similarity">
    <text evidence="1">Belongs to the class IV-like SAM-binding methyltransferase superfamily. RNA methyltransferase NEP1 family.</text>
</comment>
<accession>A0A812I623</accession>
<proteinExistence type="inferred from homology"/>
<comment type="caution">
    <text evidence="9">The sequence shown here is derived from an EMBL/GenBank/DDBJ whole genome shotgun (WGS) entry which is preliminary data.</text>
</comment>
<evidence type="ECO:0000256" key="6">
    <source>
        <dbReference type="ARBA" id="ARBA00022691"/>
    </source>
</evidence>
<evidence type="ECO:0000313" key="9">
    <source>
        <dbReference type="EMBL" id="CAE6973495.1"/>
    </source>
</evidence>
<dbReference type="SUPFAM" id="SSF75217">
    <property type="entry name" value="alpha/beta knot"/>
    <property type="match status" value="1"/>
</dbReference>